<reference evidence="1" key="1">
    <citation type="submission" date="2019-05" db="EMBL/GenBank/DDBJ databases">
        <title>Complete genome sequence of multidrug resistant Acinetonacter baumannii.</title>
        <authorList>
            <person name="Wachino J."/>
        </authorList>
    </citation>
    <scope>NUCLEOTIDE SEQUENCE</scope>
    <source>
        <strain evidence="1">NU-60</strain>
    </source>
</reference>
<sequence length="50" mass="5721">MGAFSFTVMHSFIGTLIAFYLGTNTNFIEGSLGSKSDLDFEDYKDQFFYF</sequence>
<organism evidence="1">
    <name type="scientific">Acinetobacter baumannii</name>
    <dbReference type="NCBI Taxonomy" id="470"/>
    <lineage>
        <taxon>Bacteria</taxon>
        <taxon>Pseudomonadati</taxon>
        <taxon>Pseudomonadota</taxon>
        <taxon>Gammaproteobacteria</taxon>
        <taxon>Moraxellales</taxon>
        <taxon>Moraxellaceae</taxon>
        <taxon>Acinetobacter</taxon>
        <taxon>Acinetobacter calcoaceticus/baumannii complex</taxon>
    </lineage>
</organism>
<dbReference type="EMBL" id="AP019685">
    <property type="protein sequence ID" value="BBK05832.1"/>
    <property type="molecule type" value="Genomic_DNA"/>
</dbReference>
<proteinExistence type="predicted"/>
<protein>
    <submittedName>
        <fullName evidence="1">Uncharacterized protein</fullName>
    </submittedName>
</protein>
<evidence type="ECO:0000313" key="1">
    <source>
        <dbReference type="EMBL" id="BBK05832.1"/>
    </source>
</evidence>
<dbReference type="AlphaFoldDB" id="A0A4P2X0S7"/>
<name>A0A4P2X0S7_ACIBA</name>
<accession>A0A4P2X0S7</accession>
<gene>
    <name evidence="1" type="ORF">NU60_17800</name>
</gene>